<sequence length="523" mass="59142">MVKSVGDFLRDKRFKKFRLIGAVSGEGRSLDGMRVVDLFKPDKTVDLHGNLVFLSNAVGETPGPALIRGLAEAGAAALLLVAGDESLLRRYGEIADEYGLPLITADSNPFNGSFIADFVSFLWDISPGASNFLSYTDISVELIDSPNIMALMSRLEDYLGIPSAYRDMALNRTLTASKDRNFTEMVKTYPLRELQRIFYYRWIVNEGMRAGCLLFSEEVKPEQLSIINAALLGLRIHLKKGNQERLARKKLSSNFFTAILEERIEDYAVFMEKLRSAGLHRDSDCLAVAVELRGEMVLDYDDFKFMMGIESIEKRISSLFENVFVMTYKDAILCIIMPAGGQQKERIMERVLHAVRLAVDEMGRMGWPECHIGCGGIKNSLASLGDSASEAMKAAQYSKINEIIGSPIFWEELDSYQIISTIAACPEAKRLHHRVLGRVLRHDREHNGELTDTLVSLERNNWNVRLTAKEMSFHPNTIKYRLHKISELLDGDVDEYRFKFDLSMALRLNAIYRFDKSILMEGD</sequence>
<evidence type="ECO:0000259" key="2">
    <source>
        <dbReference type="Pfam" id="PF13556"/>
    </source>
</evidence>
<dbReference type="Gene3D" id="1.10.10.2840">
    <property type="entry name" value="PucR C-terminal helix-turn-helix domain"/>
    <property type="match status" value="1"/>
</dbReference>
<dbReference type="AlphaFoldDB" id="A0A073IUZ1"/>
<dbReference type="InterPro" id="IPR041522">
    <property type="entry name" value="CdaR_GGDEF"/>
</dbReference>
<dbReference type="Pfam" id="PF13556">
    <property type="entry name" value="HTH_30"/>
    <property type="match status" value="1"/>
</dbReference>
<dbReference type="PANTHER" id="PTHR33744:SF1">
    <property type="entry name" value="DNA-BINDING TRANSCRIPTIONAL ACTIVATOR ADER"/>
    <property type="match status" value="1"/>
</dbReference>
<dbReference type="eggNOG" id="COG2508">
    <property type="taxonomic scope" value="Bacteria"/>
</dbReference>
<comment type="caution">
    <text evidence="4">The sequence shown here is derived from an EMBL/GenBank/DDBJ whole genome shotgun (WGS) entry which is preliminary data.</text>
</comment>
<dbReference type="InterPro" id="IPR042070">
    <property type="entry name" value="PucR_C-HTH_sf"/>
</dbReference>
<proteinExistence type="inferred from homology"/>
<dbReference type="Proteomes" id="UP000027665">
    <property type="component" value="Unassembled WGS sequence"/>
</dbReference>
<organism evidence="4 5">
    <name type="scientific">Synergistes jonesii</name>
    <dbReference type="NCBI Taxonomy" id="2754"/>
    <lineage>
        <taxon>Bacteria</taxon>
        <taxon>Thermotogati</taxon>
        <taxon>Synergistota</taxon>
        <taxon>Synergistia</taxon>
        <taxon>Synergistales</taxon>
        <taxon>Synergistaceae</taxon>
        <taxon>Synergistes</taxon>
    </lineage>
</organism>
<dbReference type="GeneID" id="90982468"/>
<name>A0A073IUZ1_9BACT</name>
<dbReference type="OrthoDB" id="5224at2"/>
<evidence type="ECO:0008006" key="6">
    <source>
        <dbReference type="Google" id="ProtNLM"/>
    </source>
</evidence>
<evidence type="ECO:0000313" key="4">
    <source>
        <dbReference type="EMBL" id="KEJ93579.1"/>
    </source>
</evidence>
<dbReference type="PANTHER" id="PTHR33744">
    <property type="entry name" value="CARBOHYDRATE DIACID REGULATOR"/>
    <property type="match status" value="1"/>
</dbReference>
<evidence type="ECO:0000313" key="5">
    <source>
        <dbReference type="Proteomes" id="UP000027665"/>
    </source>
</evidence>
<dbReference type="EMBL" id="JMKI01000002">
    <property type="protein sequence ID" value="KEJ93579.1"/>
    <property type="molecule type" value="Genomic_DNA"/>
</dbReference>
<dbReference type="STRING" id="2754.EH55_02065"/>
<dbReference type="RefSeq" id="WP_037974074.1">
    <property type="nucleotide sequence ID" value="NZ_JMKI01000002.1"/>
</dbReference>
<evidence type="ECO:0000259" key="3">
    <source>
        <dbReference type="Pfam" id="PF17853"/>
    </source>
</evidence>
<protein>
    <recommendedName>
        <fullName evidence="6">PucR family transcriptional regulator</fullName>
    </recommendedName>
</protein>
<reference evidence="4 5" key="1">
    <citation type="submission" date="2014-04" db="EMBL/GenBank/DDBJ databases">
        <title>Draft Genome Sequence of Synergistes jonesii.</title>
        <authorList>
            <person name="Coil D.A."/>
            <person name="Eisen J.A."/>
            <person name="Holland-Moritz H.E."/>
        </authorList>
    </citation>
    <scope>NUCLEOTIDE SEQUENCE [LARGE SCALE GENOMIC DNA]</scope>
    <source>
        <strain evidence="4 5">78-1</strain>
    </source>
</reference>
<feature type="domain" description="CdaR GGDEF-like" evidence="3">
    <location>
        <begin position="270"/>
        <end position="396"/>
    </location>
</feature>
<dbReference type="Pfam" id="PF17853">
    <property type="entry name" value="GGDEF_2"/>
    <property type="match status" value="1"/>
</dbReference>
<dbReference type="InterPro" id="IPR051448">
    <property type="entry name" value="CdaR-like_regulators"/>
</dbReference>
<evidence type="ECO:0000256" key="1">
    <source>
        <dbReference type="ARBA" id="ARBA00006754"/>
    </source>
</evidence>
<keyword evidence="5" id="KW-1185">Reference proteome</keyword>
<gene>
    <name evidence="4" type="ORF">EH55_02065</name>
</gene>
<dbReference type="InterPro" id="IPR025736">
    <property type="entry name" value="PucR_C-HTH_dom"/>
</dbReference>
<comment type="similarity">
    <text evidence="1">Belongs to the CdaR family.</text>
</comment>
<feature type="domain" description="PucR C-terminal helix-turn-helix" evidence="2">
    <location>
        <begin position="450"/>
        <end position="508"/>
    </location>
</feature>
<accession>A0A073IUZ1</accession>